<name>A0ABU1LNT6_9BURK</name>
<dbReference type="EMBL" id="JAVDRP010000003">
    <property type="protein sequence ID" value="MDR6408210.1"/>
    <property type="molecule type" value="Genomic_DNA"/>
</dbReference>
<dbReference type="Proteomes" id="UP001264340">
    <property type="component" value="Unassembled WGS sequence"/>
</dbReference>
<comment type="caution">
    <text evidence="1">The sequence shown here is derived from an EMBL/GenBank/DDBJ whole genome shotgun (WGS) entry which is preliminary data.</text>
</comment>
<accession>A0ABU1LNT6</accession>
<keyword evidence="2" id="KW-1185">Reference proteome</keyword>
<reference evidence="1 2" key="1">
    <citation type="submission" date="2023-07" db="EMBL/GenBank/DDBJ databases">
        <title>Sorghum-associated microbial communities from plants grown in Nebraska, USA.</title>
        <authorList>
            <person name="Schachtman D."/>
        </authorList>
    </citation>
    <scope>NUCLEOTIDE SEQUENCE [LARGE SCALE GENOMIC DNA]</scope>
    <source>
        <strain evidence="1 2">DS1316</strain>
    </source>
</reference>
<protein>
    <submittedName>
        <fullName evidence="1">Uncharacterized protein</fullName>
    </submittedName>
</protein>
<proteinExistence type="predicted"/>
<evidence type="ECO:0000313" key="1">
    <source>
        <dbReference type="EMBL" id="MDR6408210.1"/>
    </source>
</evidence>
<gene>
    <name evidence="1" type="ORF">J2804_001603</name>
</gene>
<organism evidence="1 2">
    <name type="scientific">Paraburkholderia terricola</name>
    <dbReference type="NCBI Taxonomy" id="169427"/>
    <lineage>
        <taxon>Bacteria</taxon>
        <taxon>Pseudomonadati</taxon>
        <taxon>Pseudomonadota</taxon>
        <taxon>Betaproteobacteria</taxon>
        <taxon>Burkholderiales</taxon>
        <taxon>Burkholderiaceae</taxon>
        <taxon>Paraburkholderia</taxon>
    </lineage>
</organism>
<evidence type="ECO:0000313" key="2">
    <source>
        <dbReference type="Proteomes" id="UP001264340"/>
    </source>
</evidence>
<sequence length="44" mass="4605">MPLAQKMGKRAFVSRAAGCLGNKKPADKSAGFCSTKPLSLRALP</sequence>